<dbReference type="EMBL" id="BGZK01001173">
    <property type="protein sequence ID" value="GBP73450.1"/>
    <property type="molecule type" value="Genomic_DNA"/>
</dbReference>
<dbReference type="Proteomes" id="UP000299102">
    <property type="component" value="Unassembled WGS sequence"/>
</dbReference>
<proteinExistence type="predicted"/>
<sequence length="139" mass="15852">MRIAVEPRKKRCGIATRNVQVSSQRQQGNDSRAIRVSPMQTCTRRSARPPYATRPSAGTSRYFVLNCRKILKEDNRDGFEIGSKSITNERSRSITFYVFTQGPHVSHATGDVKHRPRTPHVAADSFATFFPLVKLNRYR</sequence>
<evidence type="ECO:0000313" key="2">
    <source>
        <dbReference type="Proteomes" id="UP000299102"/>
    </source>
</evidence>
<keyword evidence="2" id="KW-1185">Reference proteome</keyword>
<organism evidence="1 2">
    <name type="scientific">Eumeta variegata</name>
    <name type="common">Bagworm moth</name>
    <name type="synonym">Eumeta japonica</name>
    <dbReference type="NCBI Taxonomy" id="151549"/>
    <lineage>
        <taxon>Eukaryota</taxon>
        <taxon>Metazoa</taxon>
        <taxon>Ecdysozoa</taxon>
        <taxon>Arthropoda</taxon>
        <taxon>Hexapoda</taxon>
        <taxon>Insecta</taxon>
        <taxon>Pterygota</taxon>
        <taxon>Neoptera</taxon>
        <taxon>Endopterygota</taxon>
        <taxon>Lepidoptera</taxon>
        <taxon>Glossata</taxon>
        <taxon>Ditrysia</taxon>
        <taxon>Tineoidea</taxon>
        <taxon>Psychidae</taxon>
        <taxon>Oiketicinae</taxon>
        <taxon>Eumeta</taxon>
    </lineage>
</organism>
<reference evidence="1 2" key="1">
    <citation type="journal article" date="2019" name="Commun. Biol.">
        <title>The bagworm genome reveals a unique fibroin gene that provides high tensile strength.</title>
        <authorList>
            <person name="Kono N."/>
            <person name="Nakamura H."/>
            <person name="Ohtoshi R."/>
            <person name="Tomita M."/>
            <person name="Numata K."/>
            <person name="Arakawa K."/>
        </authorList>
    </citation>
    <scope>NUCLEOTIDE SEQUENCE [LARGE SCALE GENOMIC DNA]</scope>
</reference>
<protein>
    <submittedName>
        <fullName evidence="1">Uncharacterized protein</fullName>
    </submittedName>
</protein>
<gene>
    <name evidence="1" type="ORF">EVAR_56928_1</name>
</gene>
<name>A0A4C1YEI4_EUMVA</name>
<comment type="caution">
    <text evidence="1">The sequence shown here is derived from an EMBL/GenBank/DDBJ whole genome shotgun (WGS) entry which is preliminary data.</text>
</comment>
<dbReference type="AlphaFoldDB" id="A0A4C1YEI4"/>
<accession>A0A4C1YEI4</accession>
<evidence type="ECO:0000313" key="1">
    <source>
        <dbReference type="EMBL" id="GBP73450.1"/>
    </source>
</evidence>